<evidence type="ECO:0008006" key="2">
    <source>
        <dbReference type="Google" id="ProtNLM"/>
    </source>
</evidence>
<gene>
    <name evidence="1" type="ORF">LCGC14_2350850</name>
</gene>
<dbReference type="AlphaFoldDB" id="A0A0F9F4A2"/>
<organism evidence="1">
    <name type="scientific">marine sediment metagenome</name>
    <dbReference type="NCBI Taxonomy" id="412755"/>
    <lineage>
        <taxon>unclassified sequences</taxon>
        <taxon>metagenomes</taxon>
        <taxon>ecological metagenomes</taxon>
    </lineage>
</organism>
<name>A0A0F9F4A2_9ZZZZ</name>
<accession>A0A0F9F4A2</accession>
<evidence type="ECO:0000313" key="1">
    <source>
        <dbReference type="EMBL" id="KKL45912.1"/>
    </source>
</evidence>
<sequence length="84" mass="9058">MIVRSASACILIAALIGCAGLIPQKTVHERTCATVETSWDEEIQDVLIVEHGCTMAQLEEHGFGWKEIAGFIGGVLLLLIPLLL</sequence>
<reference evidence="1" key="1">
    <citation type="journal article" date="2015" name="Nature">
        <title>Complex archaea that bridge the gap between prokaryotes and eukaryotes.</title>
        <authorList>
            <person name="Spang A."/>
            <person name="Saw J.H."/>
            <person name="Jorgensen S.L."/>
            <person name="Zaremba-Niedzwiedzka K."/>
            <person name="Martijn J."/>
            <person name="Lind A.E."/>
            <person name="van Eijk R."/>
            <person name="Schleper C."/>
            <person name="Guy L."/>
            <person name="Ettema T.J."/>
        </authorList>
    </citation>
    <scope>NUCLEOTIDE SEQUENCE</scope>
</reference>
<comment type="caution">
    <text evidence="1">The sequence shown here is derived from an EMBL/GenBank/DDBJ whole genome shotgun (WGS) entry which is preliminary data.</text>
</comment>
<dbReference type="PROSITE" id="PS51257">
    <property type="entry name" value="PROKAR_LIPOPROTEIN"/>
    <property type="match status" value="1"/>
</dbReference>
<dbReference type="EMBL" id="LAZR01034218">
    <property type="protein sequence ID" value="KKL45912.1"/>
    <property type="molecule type" value="Genomic_DNA"/>
</dbReference>
<proteinExistence type="predicted"/>
<protein>
    <recommendedName>
        <fullName evidence="2">Lipoprotein</fullName>
    </recommendedName>
</protein>